<reference evidence="3" key="1">
    <citation type="submission" date="2020-05" db="EMBL/GenBank/DDBJ databases">
        <title>Chitinophaga laudate sp. nov., isolated from a tropical peat swamp.</title>
        <authorList>
            <person name="Goh C.B.S."/>
            <person name="Lee M.S."/>
            <person name="Parimannan S."/>
            <person name="Pasbakhsh P."/>
            <person name="Yule C.M."/>
            <person name="Rajandas H."/>
            <person name="Loke S."/>
            <person name="Croft L."/>
            <person name="Tan J.B.L."/>
        </authorList>
    </citation>
    <scope>NUCLEOTIDE SEQUENCE</scope>
    <source>
        <strain evidence="3">Mgbs1</strain>
    </source>
</reference>
<evidence type="ECO:0000313" key="3">
    <source>
        <dbReference type="EMBL" id="NSL86874.1"/>
    </source>
</evidence>
<keyword evidence="4" id="KW-1185">Reference proteome</keyword>
<dbReference type="PANTHER" id="PTHR32305">
    <property type="match status" value="1"/>
</dbReference>
<accession>A0A9Q5D2L1</accession>
<gene>
    <name evidence="3" type="ORF">ECE50_008535</name>
</gene>
<dbReference type="Pfam" id="PF20041">
    <property type="entry name" value="DUF6443"/>
    <property type="match status" value="1"/>
</dbReference>
<name>A0A9Q5D2L1_9BACT</name>
<dbReference type="InterPro" id="IPR045619">
    <property type="entry name" value="DUF6443"/>
</dbReference>
<sequence>MKMNFIPHKLPAAALTLLGILLFPFLAMAQQTPPAPYTSSFPVNSVRTWKPKKPISKATQIATRTKAEVQQVTDYTDGFGRKLQRVVKQGTPAGFDLVQPSVYDAYGREQLEYLPFASYANNGDFKSDPIQQQVAFYNTYLAGQAGETNLGTGTLNWAYHENSFEASPLNRTLSSLAPGASWVGTPTHGITSRSATNTAADAVRKWNIAAARGSLPVTDGIYDAGTLYKSIVTDEQGNQSIEFRDNYNQLILRKAQLTAAADNGAGSAHTGWLSTYYVYDDYGMSRFIIPPAAVKQIDGTWTVSQALADDLCYRFEFDEAGHMIVKKIPGAAEARMVYDQLDRLVMQQDGNQRNQQKWEYFKYDALDRPIEAGLLTDPANYNNLDFHRTAAETSTAYPAVASYTSEMLRQTFYDDYSWMSAANSSTLPATINTGAGGTGNSNFLTAYNTAPEYAQQLIQSSKTAGMQTGSKVKIIGTANQYEYTVKFYDDRGNNIQVQKINVTGGTDIATRQYNWEGKVIGDLATQNKAGGNPPTHYLFSKHTYDADGRPETITKRITTGSINASAVIVSHTYNELGFPKKKQLAPAYNGNAGLESLNYDYNVRGWLLGANRTYLAGSSQNYFGYEVGYDKPASSAPGNTYATPRFNGSSGGVTWKSKGDGVNRKLEFTYDKGNRLLSAPFLQNSSASTWDKSYIDFSTGNIGYDVNGNITALSRNGFKLGGSGTVDNLTYSYQSNNLSNQLRNVMDVANDPQSKLGDFHYPAGKTAAQDDYTYDANGNVLTDYNRGITSSIAYNSIDLPQTFSIGTKGALTFLYNALGEKLQKTVTENNVTIKFNNVSYVTNVTTTTKYINGFTYGSLAYSNASLASLQFTDKLLYISHEEGRIRAVYNNAAAPATLTGYVFDYFLKDQLENNRMVLTDEAQSDIYPAATLENATYNGGTAQAFESQFYDIKPANIRSASTQLPWLASANGGVYQNQNNNGTPTNGVNPYSNVTANSDKLYLLNGQSGDKTGLGITIKVMAGDKISLLCNSVWHATGTAPVSYPITSTLASFVNAFAGTSVAAAGLHGGGANLSSVAATTTPLNTMLGSTPNQPNPTVAPKAAMNWILFDNQFRPVANGVDLVSSTADVVKRHSLLSQAMTKSGYLYIYCSNESNIDVYFDNLQIVNNRGPLLEETHFYPDGLTMAGISDRAWNKLPNRYGYQGKEAQQEEFSDGSGLEMYDFGARFYDPQLGRWHSPDAVEQYASPYMAMGNNPAMFVDPNGDDLITIIAVIGFAALSSGLQKGFAYEFDNKSFFDGFWRGALSGAATGALSFIPGGGSFAAQVAIATAKGAVSGAINGALSGSPDTWKSVWKGLKTGALNGAISSTAAASLESFKNMKAGYGWGTDAGRMNHMMKEVNKAVGAEAKTLAGNKLAAYAEDKLKIGKADVKFSLEKNTVGSSNVEQRTITLGPDAFKHHGAYLRKLLKAEFKSFMKDFKNGSRLTSEKSLFNKVFDNVFEHVAEHRTEFGREAIGIWTQ</sequence>
<evidence type="ECO:0000313" key="4">
    <source>
        <dbReference type="Proteomes" id="UP000281028"/>
    </source>
</evidence>
<dbReference type="PANTHER" id="PTHR32305:SF15">
    <property type="entry name" value="PROTEIN RHSA-RELATED"/>
    <property type="match status" value="1"/>
</dbReference>
<feature type="domain" description="DUF6443" evidence="2">
    <location>
        <begin position="47"/>
        <end position="191"/>
    </location>
</feature>
<evidence type="ECO:0000256" key="1">
    <source>
        <dbReference type="SAM" id="SignalP"/>
    </source>
</evidence>
<dbReference type="InterPro" id="IPR022385">
    <property type="entry name" value="Rhs_assc_core"/>
</dbReference>
<comment type="caution">
    <text evidence="3">The sequence shown here is derived from an EMBL/GenBank/DDBJ whole genome shotgun (WGS) entry which is preliminary data.</text>
</comment>
<dbReference type="EMBL" id="RIAR02000001">
    <property type="protein sequence ID" value="NSL86874.1"/>
    <property type="molecule type" value="Genomic_DNA"/>
</dbReference>
<protein>
    <submittedName>
        <fullName evidence="3">RHS repeat-associated core domain-containing protein</fullName>
    </submittedName>
</protein>
<dbReference type="InterPro" id="IPR050708">
    <property type="entry name" value="T6SS_VgrG/RHS"/>
</dbReference>
<dbReference type="Proteomes" id="UP000281028">
    <property type="component" value="Unassembled WGS sequence"/>
</dbReference>
<evidence type="ECO:0000259" key="2">
    <source>
        <dbReference type="Pfam" id="PF20041"/>
    </source>
</evidence>
<dbReference type="Gene3D" id="2.180.10.10">
    <property type="entry name" value="RHS repeat-associated core"/>
    <property type="match status" value="2"/>
</dbReference>
<organism evidence="3 4">
    <name type="scientific">Chitinophaga solisilvae</name>
    <dbReference type="NCBI Taxonomy" id="1233460"/>
    <lineage>
        <taxon>Bacteria</taxon>
        <taxon>Pseudomonadati</taxon>
        <taxon>Bacteroidota</taxon>
        <taxon>Chitinophagia</taxon>
        <taxon>Chitinophagales</taxon>
        <taxon>Chitinophagaceae</taxon>
        <taxon>Chitinophaga</taxon>
    </lineage>
</organism>
<proteinExistence type="predicted"/>
<feature type="signal peptide" evidence="1">
    <location>
        <begin position="1"/>
        <end position="29"/>
    </location>
</feature>
<keyword evidence="1" id="KW-0732">Signal</keyword>
<dbReference type="NCBIfam" id="TIGR03696">
    <property type="entry name" value="Rhs_assc_core"/>
    <property type="match status" value="1"/>
</dbReference>
<feature type="chain" id="PRO_5040160535" evidence="1">
    <location>
        <begin position="30"/>
        <end position="1520"/>
    </location>
</feature>